<comment type="caution">
    <text evidence="2">The sequence shown here is derived from an EMBL/GenBank/DDBJ whole genome shotgun (WGS) entry which is preliminary data.</text>
</comment>
<sequence>MDATGNESEDNRVKRQKKQKEEDSDDDFEIQPNLGGVVTEVMSKKKSIKQIKSGYRSIRTRSSPHVLVKALSAMNEAQKADVKKIGFGALFDLVVAEIPGKLGFWVTDCFDPKKCSLVLPNGTYVHITEEDVARVLGFPLGGKPIVQKKKNEDCALLIEWRAIFDR</sequence>
<dbReference type="PANTHER" id="PTHR34835:SF90">
    <property type="entry name" value="AMINOTRANSFERASE-LIKE PLANT MOBILE DOMAIN-CONTAINING PROTEIN"/>
    <property type="match status" value="1"/>
</dbReference>
<reference evidence="2" key="1">
    <citation type="submission" date="2022-07" db="EMBL/GenBank/DDBJ databases">
        <authorList>
            <person name="Macas J."/>
            <person name="Novak P."/>
            <person name="Neumann P."/>
        </authorList>
    </citation>
    <scope>NUCLEOTIDE SEQUENCE</scope>
</reference>
<proteinExistence type="predicted"/>
<gene>
    <name evidence="2" type="ORF">CEURO_LOCUS345</name>
</gene>
<protein>
    <submittedName>
        <fullName evidence="2">Uncharacterized protein</fullName>
    </submittedName>
</protein>
<evidence type="ECO:0000256" key="1">
    <source>
        <dbReference type="SAM" id="MobiDB-lite"/>
    </source>
</evidence>
<accession>A0A9P0YC50</accession>
<name>A0A9P0YC50_CUSEU</name>
<organism evidence="2 3">
    <name type="scientific">Cuscuta europaea</name>
    <name type="common">European dodder</name>
    <dbReference type="NCBI Taxonomy" id="41803"/>
    <lineage>
        <taxon>Eukaryota</taxon>
        <taxon>Viridiplantae</taxon>
        <taxon>Streptophyta</taxon>
        <taxon>Embryophyta</taxon>
        <taxon>Tracheophyta</taxon>
        <taxon>Spermatophyta</taxon>
        <taxon>Magnoliopsida</taxon>
        <taxon>eudicotyledons</taxon>
        <taxon>Gunneridae</taxon>
        <taxon>Pentapetalae</taxon>
        <taxon>asterids</taxon>
        <taxon>lamiids</taxon>
        <taxon>Solanales</taxon>
        <taxon>Convolvulaceae</taxon>
        <taxon>Cuscuteae</taxon>
        <taxon>Cuscuta</taxon>
        <taxon>Cuscuta subgen. Cuscuta</taxon>
    </lineage>
</organism>
<keyword evidence="3" id="KW-1185">Reference proteome</keyword>
<evidence type="ECO:0000313" key="3">
    <source>
        <dbReference type="Proteomes" id="UP001152484"/>
    </source>
</evidence>
<dbReference type="Proteomes" id="UP001152484">
    <property type="component" value="Unassembled WGS sequence"/>
</dbReference>
<dbReference type="AlphaFoldDB" id="A0A9P0YC50"/>
<dbReference type="EMBL" id="CAMAPE010000002">
    <property type="protein sequence ID" value="CAH9052458.1"/>
    <property type="molecule type" value="Genomic_DNA"/>
</dbReference>
<dbReference type="OrthoDB" id="1751080at2759"/>
<dbReference type="PANTHER" id="PTHR34835">
    <property type="entry name" value="OS07G0283600 PROTEIN-RELATED"/>
    <property type="match status" value="1"/>
</dbReference>
<evidence type="ECO:0000313" key="2">
    <source>
        <dbReference type="EMBL" id="CAH9052458.1"/>
    </source>
</evidence>
<feature type="region of interest" description="Disordered" evidence="1">
    <location>
        <begin position="1"/>
        <end position="32"/>
    </location>
</feature>